<evidence type="ECO:0008006" key="3">
    <source>
        <dbReference type="Google" id="ProtNLM"/>
    </source>
</evidence>
<dbReference type="Gene3D" id="3.30.1370.120">
    <property type="match status" value="1"/>
</dbReference>
<evidence type="ECO:0000313" key="1">
    <source>
        <dbReference type="EMBL" id="RLE47789.1"/>
    </source>
</evidence>
<gene>
    <name evidence="1" type="ORF">DRJ31_08335</name>
</gene>
<evidence type="ECO:0000313" key="2">
    <source>
        <dbReference type="Proteomes" id="UP000278475"/>
    </source>
</evidence>
<proteinExistence type="predicted"/>
<dbReference type="InterPro" id="IPR038591">
    <property type="entry name" value="NolW-like_sf"/>
</dbReference>
<protein>
    <recommendedName>
        <fullName evidence="3">NolW-like domain-containing protein</fullName>
    </recommendedName>
</protein>
<accession>A0A497ELN7</accession>
<dbReference type="Proteomes" id="UP000278475">
    <property type="component" value="Unassembled WGS sequence"/>
</dbReference>
<dbReference type="EMBL" id="QMQV01000106">
    <property type="protein sequence ID" value="RLE47789.1"/>
    <property type="molecule type" value="Genomic_DNA"/>
</dbReference>
<dbReference type="AlphaFoldDB" id="A0A497ELN7"/>
<reference evidence="1 2" key="1">
    <citation type="submission" date="2018-06" db="EMBL/GenBank/DDBJ databases">
        <title>Extensive metabolic versatility and redundancy in microbially diverse, dynamic hydrothermal sediments.</title>
        <authorList>
            <person name="Dombrowski N."/>
            <person name="Teske A."/>
            <person name="Baker B.J."/>
        </authorList>
    </citation>
    <scope>NUCLEOTIDE SEQUENCE [LARGE SCALE GENOMIC DNA]</scope>
    <source>
        <strain evidence="1">B66_G16</strain>
    </source>
</reference>
<sequence length="250" mass="28029">MRWKVMFLMALILTASVAVGEVKLIKLNHRSATEIKRCIEENFPTLTARGVLMVDLKSNSILLRVREPFVGEPSLSELEEMIKALDIPISPKEVEVILRLVIASKKEEQGETPEGISELISALQPIFKFRSYRLVFTSVLRCEEGSSASIKSAGYFISFRPMVSEDRIRLEDFRVSTSPFTPFERVSVSKITQASKIPSDEGKKRGVLLQGTISVKDGKTRVMGGISLDEGEVLMVVITARRIKEEVKQR</sequence>
<comment type="caution">
    <text evidence="1">The sequence shown here is derived from an EMBL/GenBank/DDBJ whole genome shotgun (WGS) entry which is preliminary data.</text>
</comment>
<name>A0A497ELN7_9CREN</name>
<organism evidence="1 2">
    <name type="scientific">Thermoproteota archaeon</name>
    <dbReference type="NCBI Taxonomy" id="2056631"/>
    <lineage>
        <taxon>Archaea</taxon>
        <taxon>Thermoproteota</taxon>
    </lineage>
</organism>